<dbReference type="EMBL" id="DAKRPA010000024">
    <property type="protein sequence ID" value="DBA03006.1"/>
    <property type="molecule type" value="Genomic_DNA"/>
</dbReference>
<comment type="catalytic activity">
    <reaction evidence="6">
        <text>a phosphate monoester + H2O = an alcohol + phosphate</text>
        <dbReference type="Rhea" id="RHEA:15017"/>
        <dbReference type="ChEBI" id="CHEBI:15377"/>
        <dbReference type="ChEBI" id="CHEBI:30879"/>
        <dbReference type="ChEBI" id="CHEBI:43474"/>
        <dbReference type="ChEBI" id="CHEBI:67140"/>
        <dbReference type="EC" id="3.1.3.2"/>
    </reaction>
</comment>
<evidence type="ECO:0000256" key="3">
    <source>
        <dbReference type="ARBA" id="ARBA00022525"/>
    </source>
</evidence>
<dbReference type="InterPro" id="IPR015914">
    <property type="entry name" value="PAPs_N"/>
</dbReference>
<comment type="caution">
    <text evidence="10">The sequence shown here is derived from an EMBL/GenBank/DDBJ whole genome shotgun (WGS) entry which is preliminary data.</text>
</comment>
<accession>A0AAV2Z9M2</accession>
<dbReference type="GO" id="GO:0005576">
    <property type="term" value="C:extracellular region"/>
    <property type="evidence" value="ECO:0007669"/>
    <property type="project" value="UniProtKB-SubCell"/>
</dbReference>
<sequence length="544" mass="60934">MPTVDHLGIAHVSFEVHHFDPSSNDWIGVYCLEGGLTDSPDEDYVDWRRTDGLPADTYKFGPLINMRCAWQFRYFHRIGNNNVHQRMGISKVMPSSRGDSEPLQVHLALTGDPASMRVMWISADVLSPVVRYGTAADNLDQQAVPTASTYHASDLCEAPANIVGARGFRNPGMIFDAVMVELEPHRVYFYQVGSEDGGFSDMFHFRSPVPPGATLPPAMPTSFFVLADLGEWTPGLASELPRGRSGHTMELIADELKRPDRHYAAVLHDGDLSYARGVAYQWEQFSALIQPVATQIPYMVAVGNHEYCYLSGGIGKDPSGSGATNGWHPAGGNYAKDSLGECGIPTARRFHMPENGNGVFWYSFDVGLMHHVVISSEHDWRPQSPMIQWLQDDLRRVDRDLTPWLFVHLHRPLYCSERFVGDNTVSLLLQANLEDLFFKYRVHVVFSGHFHAYERTCPVYNALCRSHPEAPTTAGAPVHIMVGSAGAKLDYHGFDDVLWSAAHRMEYGYGRMHVHNSTHALFEFQRNEDSVISDSAWVVSTHDW</sequence>
<dbReference type="SUPFAM" id="SSF56300">
    <property type="entry name" value="Metallo-dependent phosphatases"/>
    <property type="match status" value="1"/>
</dbReference>
<comment type="subunit">
    <text evidence="2">Homodimer.</text>
</comment>
<dbReference type="GO" id="GO:0003993">
    <property type="term" value="F:acid phosphatase activity"/>
    <property type="evidence" value="ECO:0007669"/>
    <property type="project" value="UniProtKB-EC"/>
</dbReference>
<feature type="domain" description="Purple acid phosphatase N-terminal" evidence="9">
    <location>
        <begin position="102"/>
        <end position="206"/>
    </location>
</feature>
<dbReference type="Proteomes" id="UP001146120">
    <property type="component" value="Unassembled WGS sequence"/>
</dbReference>
<gene>
    <name evidence="10" type="ORF">N0F65_003194</name>
</gene>
<dbReference type="CDD" id="cd00839">
    <property type="entry name" value="MPP_PAPs"/>
    <property type="match status" value="1"/>
</dbReference>
<evidence type="ECO:0000256" key="4">
    <source>
        <dbReference type="ARBA" id="ARBA00022729"/>
    </source>
</evidence>
<reference evidence="10" key="2">
    <citation type="journal article" date="2023" name="Microbiol Resour">
        <title>Decontamination and Annotation of the Draft Genome Sequence of the Oomycete Lagenidium giganteum ARSEF 373.</title>
        <authorList>
            <person name="Morgan W.R."/>
            <person name="Tartar A."/>
        </authorList>
    </citation>
    <scope>NUCLEOTIDE SEQUENCE</scope>
    <source>
        <strain evidence="10">ARSEF 373</strain>
    </source>
</reference>
<comment type="similarity">
    <text evidence="6">Belongs to the metallophosphoesterase superfamily. Purple acid phosphatase family.</text>
</comment>
<dbReference type="EC" id="3.1.3.2" evidence="6"/>
<keyword evidence="3" id="KW-0964">Secreted</keyword>
<dbReference type="Gene3D" id="2.60.40.380">
    <property type="entry name" value="Purple acid phosphatase-like, N-terminal"/>
    <property type="match status" value="1"/>
</dbReference>
<organism evidence="10 11">
    <name type="scientific">Lagenidium giganteum</name>
    <dbReference type="NCBI Taxonomy" id="4803"/>
    <lineage>
        <taxon>Eukaryota</taxon>
        <taxon>Sar</taxon>
        <taxon>Stramenopiles</taxon>
        <taxon>Oomycota</taxon>
        <taxon>Peronosporomycetes</taxon>
        <taxon>Pythiales</taxon>
        <taxon>Pythiaceae</taxon>
    </lineage>
</organism>
<evidence type="ECO:0000256" key="1">
    <source>
        <dbReference type="ARBA" id="ARBA00004613"/>
    </source>
</evidence>
<dbReference type="Pfam" id="PF14008">
    <property type="entry name" value="Metallophos_C"/>
    <property type="match status" value="1"/>
</dbReference>
<evidence type="ECO:0000313" key="10">
    <source>
        <dbReference type="EMBL" id="DBA03006.1"/>
    </source>
</evidence>
<dbReference type="Gene3D" id="3.60.21.10">
    <property type="match status" value="1"/>
</dbReference>
<name>A0AAV2Z9M2_9STRA</name>
<dbReference type="Pfam" id="PF00149">
    <property type="entry name" value="Metallophos"/>
    <property type="match status" value="1"/>
</dbReference>
<evidence type="ECO:0000313" key="11">
    <source>
        <dbReference type="Proteomes" id="UP001146120"/>
    </source>
</evidence>
<keyword evidence="4" id="KW-0732">Signal</keyword>
<dbReference type="InterPro" id="IPR025733">
    <property type="entry name" value="PAPs_C"/>
</dbReference>
<protein>
    <recommendedName>
        <fullName evidence="6">Purple acid phosphatase</fullName>
        <ecNumber evidence="6">3.1.3.2</ecNumber>
    </recommendedName>
</protein>
<dbReference type="InterPro" id="IPR004843">
    <property type="entry name" value="Calcineurin-like_PHP"/>
</dbReference>
<feature type="domain" description="Calcineurin-like phosphoesterase" evidence="7">
    <location>
        <begin position="224"/>
        <end position="453"/>
    </location>
</feature>
<dbReference type="GO" id="GO:0046872">
    <property type="term" value="F:metal ion binding"/>
    <property type="evidence" value="ECO:0007669"/>
    <property type="project" value="InterPro"/>
</dbReference>
<feature type="domain" description="Purple acid phosphatase C-terminal" evidence="8">
    <location>
        <begin position="476"/>
        <end position="535"/>
    </location>
</feature>
<reference evidence="10" key="1">
    <citation type="submission" date="2022-11" db="EMBL/GenBank/DDBJ databases">
        <authorList>
            <person name="Morgan W.R."/>
            <person name="Tartar A."/>
        </authorList>
    </citation>
    <scope>NUCLEOTIDE SEQUENCE</scope>
    <source>
        <strain evidence="10">ARSEF 373</strain>
    </source>
</reference>
<dbReference type="SUPFAM" id="SSF49363">
    <property type="entry name" value="Purple acid phosphatase, N-terminal domain"/>
    <property type="match status" value="1"/>
</dbReference>
<dbReference type="InterPro" id="IPR041792">
    <property type="entry name" value="MPP_PAP"/>
</dbReference>
<dbReference type="AlphaFoldDB" id="A0AAV2Z9M2"/>
<evidence type="ECO:0000256" key="2">
    <source>
        <dbReference type="ARBA" id="ARBA00011738"/>
    </source>
</evidence>
<dbReference type="PANTHER" id="PTHR45778">
    <property type="entry name" value="PURPLE ACID PHOSPHATASE-RELATED"/>
    <property type="match status" value="1"/>
</dbReference>
<evidence type="ECO:0000259" key="7">
    <source>
        <dbReference type="Pfam" id="PF00149"/>
    </source>
</evidence>
<keyword evidence="5" id="KW-0325">Glycoprotein</keyword>
<proteinExistence type="inferred from homology"/>
<evidence type="ECO:0000256" key="5">
    <source>
        <dbReference type="ARBA" id="ARBA00023180"/>
    </source>
</evidence>
<dbReference type="InterPro" id="IPR029052">
    <property type="entry name" value="Metallo-depent_PP-like"/>
</dbReference>
<keyword evidence="6" id="KW-0378">Hydrolase</keyword>
<keyword evidence="11" id="KW-1185">Reference proteome</keyword>
<evidence type="ECO:0000259" key="9">
    <source>
        <dbReference type="Pfam" id="PF16656"/>
    </source>
</evidence>
<evidence type="ECO:0000256" key="6">
    <source>
        <dbReference type="RuleBase" id="RU361203"/>
    </source>
</evidence>
<evidence type="ECO:0000259" key="8">
    <source>
        <dbReference type="Pfam" id="PF14008"/>
    </source>
</evidence>
<dbReference type="Pfam" id="PF16656">
    <property type="entry name" value="Pur_ac_phosph_N"/>
    <property type="match status" value="1"/>
</dbReference>
<dbReference type="PANTHER" id="PTHR45778:SF7">
    <property type="entry name" value="PURPLE ACID PHOSPHATASE"/>
    <property type="match status" value="1"/>
</dbReference>
<dbReference type="InterPro" id="IPR008963">
    <property type="entry name" value="Purple_acid_Pase-like_N"/>
</dbReference>
<comment type="subcellular location">
    <subcellularLocation>
        <location evidence="1">Secreted</location>
    </subcellularLocation>
</comment>